<dbReference type="InterPro" id="IPR050281">
    <property type="entry name" value="Flavin_monoamine_oxidase"/>
</dbReference>
<dbReference type="InterPro" id="IPR036188">
    <property type="entry name" value="FAD/NAD-bd_sf"/>
</dbReference>
<keyword evidence="2" id="KW-0560">Oxidoreductase</keyword>
<dbReference type="EMBL" id="AP022581">
    <property type="protein sequence ID" value="BBX95265.1"/>
    <property type="molecule type" value="Genomic_DNA"/>
</dbReference>
<reference evidence="3 4" key="1">
    <citation type="journal article" date="2019" name="Emerg. Microbes Infect.">
        <title>Comprehensive subspecies identification of 175 nontuberculous mycobacteria species based on 7547 genomic profiles.</title>
        <authorList>
            <person name="Matsumoto Y."/>
            <person name="Kinjo T."/>
            <person name="Motooka D."/>
            <person name="Nabeya D."/>
            <person name="Jung N."/>
            <person name="Uechi K."/>
            <person name="Horii T."/>
            <person name="Iida T."/>
            <person name="Fujita J."/>
            <person name="Nakamura S."/>
        </authorList>
    </citation>
    <scope>NUCLEOTIDE SEQUENCE [LARGE SCALE GENOMIC DNA]</scope>
    <source>
        <strain evidence="3 4">JCM 15657</strain>
    </source>
</reference>
<dbReference type="STRING" id="169765.AWC15_02465"/>
<dbReference type="Pfam" id="PF01593">
    <property type="entry name" value="Amino_oxidase"/>
    <property type="match status" value="1"/>
</dbReference>
<dbReference type="Gene3D" id="3.50.50.60">
    <property type="entry name" value="FAD/NAD(P)-binding domain"/>
    <property type="match status" value="1"/>
</dbReference>
<name>A0A1X1Y260_9MYCO</name>
<comment type="similarity">
    <text evidence="1">Belongs to the flavin monoamine oxidase family.</text>
</comment>
<proteinExistence type="inferred from homology"/>
<protein>
    <submittedName>
        <fullName evidence="3">Uncharacterized protein</fullName>
    </submittedName>
</protein>
<dbReference type="SUPFAM" id="SSF51905">
    <property type="entry name" value="FAD/NAD(P)-binding domain"/>
    <property type="match status" value="1"/>
</dbReference>
<dbReference type="PANTHER" id="PTHR10742:SF386">
    <property type="entry name" value="LYSINE-SPECIFIC HISTONE DEMETHYLASE 1A"/>
    <property type="match status" value="1"/>
</dbReference>
<evidence type="ECO:0000313" key="3">
    <source>
        <dbReference type="EMBL" id="BBX95265.1"/>
    </source>
</evidence>
<evidence type="ECO:0000313" key="4">
    <source>
        <dbReference type="Proteomes" id="UP000466396"/>
    </source>
</evidence>
<dbReference type="PANTHER" id="PTHR10742">
    <property type="entry name" value="FLAVIN MONOAMINE OXIDASE"/>
    <property type="match status" value="1"/>
</dbReference>
<dbReference type="Proteomes" id="UP000466396">
    <property type="component" value="Chromosome"/>
</dbReference>
<keyword evidence="4" id="KW-1185">Reference proteome</keyword>
<evidence type="ECO:0000256" key="1">
    <source>
        <dbReference type="ARBA" id="ARBA00005995"/>
    </source>
</evidence>
<dbReference type="GO" id="GO:0016491">
    <property type="term" value="F:oxidoreductase activity"/>
    <property type="evidence" value="ECO:0007669"/>
    <property type="project" value="UniProtKB-KW"/>
</dbReference>
<gene>
    <name evidence="3" type="ORF">MLAC_05590</name>
</gene>
<dbReference type="AlphaFoldDB" id="A0A1X1Y260"/>
<sequence>MVLVVGAGMAGLSAARNLTDAGWPVRLIEARNRIGGRVYTNRDWGVPLDMGASWIHGTTNNPLVELASQAQAQLVPTDYYQWSKLAVDPRLQPIDYDENTWRRFVSQARDEVDGGTLAGAVDAGARRQELSYAQRAELAFYVNTEIEDEYAADADQLSATTFDQGQYLGGEQEILPNGYDALPTQLAHGLQVVFNTAVTAIVRRDTSVTVRAGNQSFEGPAAIVTGRHHAGRGRNVELDHRPLCARLVLVPRARARPRRPAPTARTDQRSALPGG</sequence>
<dbReference type="KEGG" id="mlj:MLAC_05590"/>
<evidence type="ECO:0000256" key="2">
    <source>
        <dbReference type="ARBA" id="ARBA00023002"/>
    </source>
</evidence>
<organism evidence="3 4">
    <name type="scientific">Mycobacterium lacus</name>
    <dbReference type="NCBI Taxonomy" id="169765"/>
    <lineage>
        <taxon>Bacteria</taxon>
        <taxon>Bacillati</taxon>
        <taxon>Actinomycetota</taxon>
        <taxon>Actinomycetes</taxon>
        <taxon>Mycobacteriales</taxon>
        <taxon>Mycobacteriaceae</taxon>
        <taxon>Mycobacterium</taxon>
    </lineage>
</organism>
<dbReference type="InterPro" id="IPR002937">
    <property type="entry name" value="Amino_oxidase"/>
</dbReference>
<accession>A0A1X1Y260</accession>